<evidence type="ECO:0008006" key="9">
    <source>
        <dbReference type="Google" id="ProtNLM"/>
    </source>
</evidence>
<dbReference type="PANTHER" id="PTHR22967">
    <property type="entry name" value="SERINE/THREONINE PROTEIN KINASE"/>
    <property type="match status" value="1"/>
</dbReference>
<comment type="caution">
    <text evidence="7">The sequence shown here is derived from an EMBL/GenBank/DDBJ whole genome shotgun (WGS) entry which is preliminary data.</text>
</comment>
<comment type="subcellular location">
    <subcellularLocation>
        <location evidence="1">Cytoplasmic vesicle</location>
        <location evidence="1">Clathrin-coated vesicle</location>
    </subcellularLocation>
</comment>
<dbReference type="Gene3D" id="3.90.190.10">
    <property type="entry name" value="Protein tyrosine phosphatase superfamily"/>
    <property type="match status" value="1"/>
</dbReference>
<dbReference type="InterPro" id="IPR011009">
    <property type="entry name" value="Kinase-like_dom_sf"/>
</dbReference>
<dbReference type="OrthoDB" id="1717591at2759"/>
<dbReference type="GO" id="GO:0004674">
    <property type="term" value="F:protein serine/threonine kinase activity"/>
    <property type="evidence" value="ECO:0007669"/>
    <property type="project" value="TreeGrafter"/>
</dbReference>
<evidence type="ECO:0000256" key="2">
    <source>
        <dbReference type="ARBA" id="ARBA00005490"/>
    </source>
</evidence>
<evidence type="ECO:0000256" key="4">
    <source>
        <dbReference type="SAM" id="MobiDB-lite"/>
    </source>
</evidence>
<feature type="domain" description="C2 tensin-type" evidence="6">
    <location>
        <begin position="582"/>
        <end position="719"/>
    </location>
</feature>
<dbReference type="GO" id="GO:0035612">
    <property type="term" value="F:AP-2 adaptor complex binding"/>
    <property type="evidence" value="ECO:0007669"/>
    <property type="project" value="TreeGrafter"/>
</dbReference>
<evidence type="ECO:0000313" key="7">
    <source>
        <dbReference type="EMBL" id="CAG9535508.1"/>
    </source>
</evidence>
<reference evidence="7" key="1">
    <citation type="submission" date="2021-09" db="EMBL/GenBank/DDBJ databases">
        <authorList>
            <consortium name="Pathogen Informatics"/>
        </authorList>
    </citation>
    <scope>NUCLEOTIDE SEQUENCE</scope>
</reference>
<keyword evidence="8" id="KW-1185">Reference proteome</keyword>
<feature type="compositionally biased region" description="Basic and acidic residues" evidence="4">
    <location>
        <begin position="785"/>
        <end position="798"/>
    </location>
</feature>
<dbReference type="CDD" id="cd06257">
    <property type="entry name" value="DnaJ"/>
    <property type="match status" value="1"/>
</dbReference>
<evidence type="ECO:0000256" key="1">
    <source>
        <dbReference type="ARBA" id="ARBA00004132"/>
    </source>
</evidence>
<dbReference type="SUPFAM" id="SSF49562">
    <property type="entry name" value="C2 domain (Calcium/lipid-binding domain, CaLB)"/>
    <property type="match status" value="1"/>
</dbReference>
<dbReference type="InterPro" id="IPR001623">
    <property type="entry name" value="DnaJ_domain"/>
</dbReference>
<feature type="compositionally biased region" description="Low complexity" evidence="4">
    <location>
        <begin position="353"/>
        <end position="363"/>
    </location>
</feature>
<dbReference type="SUPFAM" id="SSF46565">
    <property type="entry name" value="Chaperone J-domain"/>
    <property type="match status" value="1"/>
</dbReference>
<organism evidence="7 8">
    <name type="scientific">Cercopithifilaria johnstoni</name>
    <dbReference type="NCBI Taxonomy" id="2874296"/>
    <lineage>
        <taxon>Eukaryota</taxon>
        <taxon>Metazoa</taxon>
        <taxon>Ecdysozoa</taxon>
        <taxon>Nematoda</taxon>
        <taxon>Chromadorea</taxon>
        <taxon>Rhabditida</taxon>
        <taxon>Spirurina</taxon>
        <taxon>Spiruromorpha</taxon>
        <taxon>Filarioidea</taxon>
        <taxon>Onchocercidae</taxon>
        <taxon>Cercopithifilaria</taxon>
    </lineage>
</organism>
<dbReference type="InterPro" id="IPR000719">
    <property type="entry name" value="Prot_kinase_dom"/>
</dbReference>
<dbReference type="AlphaFoldDB" id="A0A8J2M5C8"/>
<dbReference type="Proteomes" id="UP000746747">
    <property type="component" value="Unassembled WGS sequence"/>
</dbReference>
<evidence type="ECO:0000259" key="5">
    <source>
        <dbReference type="PROSITE" id="PS50011"/>
    </source>
</evidence>
<dbReference type="InterPro" id="IPR035892">
    <property type="entry name" value="C2_domain_sf"/>
</dbReference>
<dbReference type="GO" id="GO:0005524">
    <property type="term" value="F:ATP binding"/>
    <property type="evidence" value="ECO:0007669"/>
    <property type="project" value="InterPro"/>
</dbReference>
<dbReference type="GO" id="GO:2000369">
    <property type="term" value="P:regulation of clathrin-dependent endocytosis"/>
    <property type="evidence" value="ECO:0007669"/>
    <property type="project" value="TreeGrafter"/>
</dbReference>
<gene>
    <name evidence="7" type="ORF">CJOHNSTONI_LOCUS5525</name>
</gene>
<dbReference type="Gene3D" id="1.10.510.10">
    <property type="entry name" value="Transferase(Phosphotransferase) domain 1"/>
    <property type="match status" value="1"/>
</dbReference>
<sequence>MTELFRSAFSYLSQTTPVNVIGKLDHSLVGTNVEINGLRLKIRSLIAEGGYALVFSAQDTHGNWFALKRLLAADDEAAEAVLKEIRFLRELSGHKSILHFVQAAQLNPQESGHGRAEFLLLTELCPGSVVELILKGPLSVGQVTKIFYAACNAIKQMHSKKPPITHRDMKIENLLFDAYGYVKLCDFGSATTEIVTPNETWSALQRAQLEEELARHTTPMYRAPELLDMYSNFPVGPAQDVWALGCVLYYLCYRKHPFEDSAKLRIINAKYSLPGAETEYTLLNPLIQTTLRVDPRERPSAEDLCERVEALAAASTIDLSKPIENLELPQLSAFFSSGQLQAELSGNERGKSSKSNISRRSPSMPRKNDYEQTAQQASAVFGAIKGQSMSWFKNIKDKTAAVAQTVQSTYGNRGPDVTFVTSRLVIAPLADCIPEALVAQAEETMRTHILDQARGQFVIHNLSNRHLRCDYDHLIETPLPAVGSGLTPTVNFLLNLCRNMVLFLKQKETNFILITGPEVQCLLVAAALLLYARLVPKPLAALELICTKRQPPSLPPSYHRQLDVIKTVVSMDSSDLYTMVHNRRVVLQSLFISPVPLFNRIRSGCRPFADIYAGGTKVWSTCKSYEQLKSFDAPESFLIDLSLGDIPVGDDVQIVVYHARLMKMQNRMQQHLMFSLNFHANFIDPNTRMLEFNLGDLDRPSDDSRFGVSLRVGLQLKIDEHDRGFSSQKPPAILGYEPKAISKLLLVSEPSEFDAIVRHLGLHHKSSNQQKPPKRPLPPQKCVMEQHKARDEEGEKLTSRITPSNPQNSFFSTLEWLDDTNNLQDVSQNITEPFQNNAESRIRQSSEQATHLNPSLLERTEDADLHGRLCHMHINNAAEEEIDDGRYKFGYEEQPKFVEKNASKILTTEKDVDLLGLGADFHIKFSSSVQSVNGESDGTARDVSSCIPNASSSNLNVYFGDNDFCEDGMQRNVCAPVFSNVNLMPSTSEMKIDPLSEFLACSKDNTTALVKSSSIETSKAASNNQHQSSYSRTHFDTLSSIRGSKPKNFENAFDDLLTSQGFQMSGKTIKSLGEMKRQEEIKELDPVTVKVREWTNGKERNIRALLGSMNNILWSDAENWIQPSIGDLLTAQQIKKYYHKACLVIHPDKQVGTENETLARAIFTELNDAWTAYENAGSPSI</sequence>
<dbReference type="InterPro" id="IPR008271">
    <property type="entry name" value="Ser/Thr_kinase_AS"/>
</dbReference>
<dbReference type="SMART" id="SM01326">
    <property type="entry name" value="PTEN_C2"/>
    <property type="match status" value="1"/>
</dbReference>
<accession>A0A8J2M5C8</accession>
<comment type="similarity">
    <text evidence="2">Belongs to the protein kinase superfamily. AGC Ser/Thr protein kinase family. PKC subfamily.</text>
</comment>
<name>A0A8J2M5C8_9BILA</name>
<dbReference type="InterPro" id="IPR014020">
    <property type="entry name" value="Tensin_C2-dom"/>
</dbReference>
<dbReference type="PROSITE" id="PS00108">
    <property type="entry name" value="PROTEIN_KINASE_ST"/>
    <property type="match status" value="1"/>
</dbReference>
<dbReference type="SMART" id="SM00220">
    <property type="entry name" value="S_TKc"/>
    <property type="match status" value="1"/>
</dbReference>
<evidence type="ECO:0000259" key="6">
    <source>
        <dbReference type="PROSITE" id="PS51182"/>
    </source>
</evidence>
<dbReference type="InterPro" id="IPR036869">
    <property type="entry name" value="J_dom_sf"/>
</dbReference>
<protein>
    <recommendedName>
        <fullName evidence="9">Cyclin-G-associated kinase</fullName>
    </recommendedName>
</protein>
<evidence type="ECO:0000313" key="8">
    <source>
        <dbReference type="Proteomes" id="UP000746747"/>
    </source>
</evidence>
<dbReference type="FunFam" id="1.10.287.110:FF:000002">
    <property type="entry name" value="putative tyrosine-protein phosphatase auxilin isoform X2"/>
    <property type="match status" value="1"/>
</dbReference>
<dbReference type="Gene3D" id="2.60.40.1110">
    <property type="match status" value="1"/>
</dbReference>
<dbReference type="GO" id="GO:0045747">
    <property type="term" value="P:positive regulation of Notch signaling pathway"/>
    <property type="evidence" value="ECO:0007669"/>
    <property type="project" value="TreeGrafter"/>
</dbReference>
<dbReference type="Gene3D" id="1.10.287.110">
    <property type="entry name" value="DnaJ domain"/>
    <property type="match status" value="1"/>
</dbReference>
<dbReference type="PROSITE" id="PS51182">
    <property type="entry name" value="C2_TENSIN"/>
    <property type="match status" value="1"/>
</dbReference>
<proteinExistence type="inferred from homology"/>
<dbReference type="PANTHER" id="PTHR22967:SF105">
    <property type="entry name" value="CYCLIN-G-ASSOCIATED KINASE"/>
    <property type="match status" value="1"/>
</dbReference>
<dbReference type="InterPro" id="IPR029021">
    <property type="entry name" value="Prot-tyrosine_phosphatase-like"/>
</dbReference>
<feature type="region of interest" description="Disordered" evidence="4">
    <location>
        <begin position="344"/>
        <end position="372"/>
    </location>
</feature>
<feature type="region of interest" description="Disordered" evidence="4">
    <location>
        <begin position="785"/>
        <end position="804"/>
    </location>
</feature>
<keyword evidence="3" id="KW-0547">Nucleotide-binding</keyword>
<dbReference type="GO" id="GO:0030136">
    <property type="term" value="C:clathrin-coated vesicle"/>
    <property type="evidence" value="ECO:0007669"/>
    <property type="project" value="UniProtKB-SubCell"/>
</dbReference>
<dbReference type="Pfam" id="PF10409">
    <property type="entry name" value="PTEN_C2"/>
    <property type="match status" value="1"/>
</dbReference>
<feature type="domain" description="Protein kinase" evidence="5">
    <location>
        <begin position="40"/>
        <end position="311"/>
    </location>
</feature>
<dbReference type="EMBL" id="CAKAEH010001381">
    <property type="protein sequence ID" value="CAG9535508.1"/>
    <property type="molecule type" value="Genomic_DNA"/>
</dbReference>
<dbReference type="Pfam" id="PF00069">
    <property type="entry name" value="Pkinase"/>
    <property type="match status" value="1"/>
</dbReference>
<evidence type="ECO:0000256" key="3">
    <source>
        <dbReference type="ARBA" id="ARBA00022741"/>
    </source>
</evidence>
<dbReference type="PROSITE" id="PS50011">
    <property type="entry name" value="PROTEIN_KINASE_DOM"/>
    <property type="match status" value="1"/>
</dbReference>
<dbReference type="SUPFAM" id="SSF56112">
    <property type="entry name" value="Protein kinase-like (PK-like)"/>
    <property type="match status" value="1"/>
</dbReference>